<evidence type="ECO:0000256" key="3">
    <source>
        <dbReference type="ARBA" id="ARBA00022723"/>
    </source>
</evidence>
<evidence type="ECO:0000313" key="13">
    <source>
        <dbReference type="Ensembl" id="ENSCSEP00000009020.1"/>
    </source>
</evidence>
<dbReference type="SMART" id="SM00355">
    <property type="entry name" value="ZnF_C2H2"/>
    <property type="match status" value="4"/>
</dbReference>
<keyword evidence="6" id="KW-0862">Zinc</keyword>
<dbReference type="GO" id="GO:0000978">
    <property type="term" value="F:RNA polymerase II cis-regulatory region sequence-specific DNA binding"/>
    <property type="evidence" value="ECO:0007669"/>
    <property type="project" value="TreeGrafter"/>
</dbReference>
<feature type="compositionally biased region" description="Basic and acidic residues" evidence="11">
    <location>
        <begin position="849"/>
        <end position="871"/>
    </location>
</feature>
<dbReference type="STRING" id="244447.ENSCSEP00000009020"/>
<dbReference type="Ensembl" id="ENSCSET00000009125.1">
    <property type="protein sequence ID" value="ENSCSEP00000009020.1"/>
    <property type="gene ID" value="ENSCSEG00000005780.1"/>
</dbReference>
<feature type="region of interest" description="Disordered" evidence="11">
    <location>
        <begin position="1435"/>
        <end position="1552"/>
    </location>
</feature>
<proteinExistence type="predicted"/>
<dbReference type="GO" id="GO:0000981">
    <property type="term" value="F:DNA-binding transcription factor activity, RNA polymerase II-specific"/>
    <property type="evidence" value="ECO:0007669"/>
    <property type="project" value="TreeGrafter"/>
</dbReference>
<dbReference type="Pfam" id="PF00096">
    <property type="entry name" value="zf-C2H2"/>
    <property type="match status" value="4"/>
</dbReference>
<keyword evidence="3" id="KW-0479">Metal-binding</keyword>
<dbReference type="FunFam" id="3.30.160.60:FF:000594">
    <property type="entry name" value="Transcription factor HIVEP2"/>
    <property type="match status" value="1"/>
</dbReference>
<dbReference type="CTD" id="562048"/>
<feature type="compositionally biased region" description="Polar residues" evidence="11">
    <location>
        <begin position="2103"/>
        <end position="2112"/>
    </location>
</feature>
<evidence type="ECO:0000259" key="12">
    <source>
        <dbReference type="PROSITE" id="PS50157"/>
    </source>
</evidence>
<accession>A0A3P8V9B1</accession>
<feature type="compositionally biased region" description="Basic and acidic residues" evidence="11">
    <location>
        <begin position="1441"/>
        <end position="1467"/>
    </location>
</feature>
<reference evidence="13" key="3">
    <citation type="submission" date="2025-09" db="UniProtKB">
        <authorList>
            <consortium name="Ensembl"/>
        </authorList>
    </citation>
    <scope>IDENTIFICATION</scope>
</reference>
<dbReference type="InterPro" id="IPR051969">
    <property type="entry name" value="Zinc-finger_DNA-bd_regulators"/>
</dbReference>
<dbReference type="RefSeq" id="XP_016888961.1">
    <property type="nucleotide sequence ID" value="XM_017033472.2"/>
</dbReference>
<dbReference type="GeneTree" id="ENSGT00940000156512"/>
<feature type="region of interest" description="Disordered" evidence="11">
    <location>
        <begin position="523"/>
        <end position="559"/>
    </location>
</feature>
<feature type="compositionally biased region" description="Low complexity" evidence="11">
    <location>
        <begin position="936"/>
        <end position="952"/>
    </location>
</feature>
<feature type="region of interest" description="Disordered" evidence="11">
    <location>
        <begin position="2095"/>
        <end position="2132"/>
    </location>
</feature>
<keyword evidence="5 10" id="KW-0863">Zinc-finger</keyword>
<feature type="compositionally biased region" description="Basic and acidic residues" evidence="11">
    <location>
        <begin position="1"/>
        <end position="31"/>
    </location>
</feature>
<protein>
    <submittedName>
        <fullName evidence="13">HIVEP zinc finger 2a</fullName>
    </submittedName>
</protein>
<keyword evidence="8" id="KW-0804">Transcription</keyword>
<feature type="region of interest" description="Disordered" evidence="11">
    <location>
        <begin position="1078"/>
        <end position="1128"/>
    </location>
</feature>
<dbReference type="PROSITE" id="PS50157">
    <property type="entry name" value="ZINC_FINGER_C2H2_2"/>
    <property type="match status" value="4"/>
</dbReference>
<feature type="region of interest" description="Disordered" evidence="11">
    <location>
        <begin position="277"/>
        <end position="318"/>
    </location>
</feature>
<feature type="compositionally biased region" description="Polar residues" evidence="11">
    <location>
        <begin position="549"/>
        <end position="559"/>
    </location>
</feature>
<dbReference type="RefSeq" id="XP_008311845.1">
    <property type="nucleotide sequence ID" value="XM_008313623.3"/>
</dbReference>
<feature type="compositionally biased region" description="Polar residues" evidence="11">
    <location>
        <begin position="1377"/>
        <end position="1391"/>
    </location>
</feature>
<evidence type="ECO:0000256" key="10">
    <source>
        <dbReference type="PROSITE-ProRule" id="PRU00042"/>
    </source>
</evidence>
<dbReference type="SUPFAM" id="SSF57667">
    <property type="entry name" value="beta-beta-alpha zinc fingers"/>
    <property type="match status" value="2"/>
</dbReference>
<feature type="compositionally biased region" description="Polar residues" evidence="11">
    <location>
        <begin position="922"/>
        <end position="935"/>
    </location>
</feature>
<keyword evidence="14" id="KW-1185">Reference proteome</keyword>
<feature type="compositionally biased region" description="Polar residues" evidence="11">
    <location>
        <begin position="1028"/>
        <end position="1041"/>
    </location>
</feature>
<feature type="domain" description="C2H2-type" evidence="12">
    <location>
        <begin position="1725"/>
        <end position="1752"/>
    </location>
</feature>
<evidence type="ECO:0000256" key="4">
    <source>
        <dbReference type="ARBA" id="ARBA00022737"/>
    </source>
</evidence>
<feature type="compositionally biased region" description="Basic and acidic residues" evidence="11">
    <location>
        <begin position="2358"/>
        <end position="2367"/>
    </location>
</feature>
<feature type="region of interest" description="Disordered" evidence="11">
    <location>
        <begin position="1377"/>
        <end position="1399"/>
    </location>
</feature>
<comment type="subcellular location">
    <subcellularLocation>
        <location evidence="1">Nucleus</location>
    </subcellularLocation>
</comment>
<dbReference type="Proteomes" id="UP000265120">
    <property type="component" value="Chromosome 7"/>
</dbReference>
<feature type="domain" description="C2H2-type" evidence="12">
    <location>
        <begin position="207"/>
        <end position="234"/>
    </location>
</feature>
<dbReference type="InterPro" id="IPR036236">
    <property type="entry name" value="Znf_C2H2_sf"/>
</dbReference>
<feature type="compositionally biased region" description="Acidic residues" evidence="11">
    <location>
        <begin position="1793"/>
        <end position="1803"/>
    </location>
</feature>
<evidence type="ECO:0000256" key="6">
    <source>
        <dbReference type="ARBA" id="ARBA00022833"/>
    </source>
</evidence>
<keyword evidence="2" id="KW-0597">Phosphoprotein</keyword>
<feature type="region of interest" description="Disordered" evidence="11">
    <location>
        <begin position="1"/>
        <end position="203"/>
    </location>
</feature>
<reference evidence="13 14" key="1">
    <citation type="journal article" date="2014" name="Nat. Genet.">
        <title>Whole-genome sequence of a flatfish provides insights into ZW sex chromosome evolution and adaptation to a benthic lifestyle.</title>
        <authorList>
            <person name="Chen S."/>
            <person name="Zhang G."/>
            <person name="Shao C."/>
            <person name="Huang Q."/>
            <person name="Liu G."/>
            <person name="Zhang P."/>
            <person name="Song W."/>
            <person name="An N."/>
            <person name="Chalopin D."/>
            <person name="Volff J.N."/>
            <person name="Hong Y."/>
            <person name="Li Q."/>
            <person name="Sha Z."/>
            <person name="Zhou H."/>
            <person name="Xie M."/>
            <person name="Yu Q."/>
            <person name="Liu Y."/>
            <person name="Xiang H."/>
            <person name="Wang N."/>
            <person name="Wu K."/>
            <person name="Yang C."/>
            <person name="Zhou Q."/>
            <person name="Liao X."/>
            <person name="Yang L."/>
            <person name="Hu Q."/>
            <person name="Zhang J."/>
            <person name="Meng L."/>
            <person name="Jin L."/>
            <person name="Tian Y."/>
            <person name="Lian J."/>
            <person name="Yang J."/>
            <person name="Miao G."/>
            <person name="Liu S."/>
            <person name="Liang Z."/>
            <person name="Yan F."/>
            <person name="Li Y."/>
            <person name="Sun B."/>
            <person name="Zhang H."/>
            <person name="Zhang J."/>
            <person name="Zhu Y."/>
            <person name="Du M."/>
            <person name="Zhao Y."/>
            <person name="Schartl M."/>
            <person name="Tang Q."/>
            <person name="Wang J."/>
        </authorList>
    </citation>
    <scope>NUCLEOTIDE SEQUENCE</scope>
</reference>
<feature type="region of interest" description="Disordered" evidence="11">
    <location>
        <begin position="1905"/>
        <end position="2082"/>
    </location>
</feature>
<feature type="compositionally biased region" description="Polar residues" evidence="11">
    <location>
        <begin position="1087"/>
        <end position="1098"/>
    </location>
</feature>
<feature type="compositionally biased region" description="Polar residues" evidence="11">
    <location>
        <begin position="891"/>
        <end position="901"/>
    </location>
</feature>
<feature type="compositionally biased region" description="Basic and acidic residues" evidence="11">
    <location>
        <begin position="2264"/>
        <end position="2282"/>
    </location>
</feature>
<dbReference type="Gene3D" id="3.30.160.60">
    <property type="entry name" value="Classic Zinc Finger"/>
    <property type="match status" value="4"/>
</dbReference>
<keyword evidence="4" id="KW-0677">Repeat</keyword>
<feature type="compositionally biased region" description="Low complexity" evidence="11">
    <location>
        <begin position="807"/>
        <end position="826"/>
    </location>
</feature>
<dbReference type="GO" id="GO:0005634">
    <property type="term" value="C:nucleus"/>
    <property type="evidence" value="ECO:0007669"/>
    <property type="project" value="UniProtKB-SubCell"/>
</dbReference>
<evidence type="ECO:0000256" key="8">
    <source>
        <dbReference type="ARBA" id="ARBA00023163"/>
    </source>
</evidence>
<dbReference type="KEGG" id="csem:103381329"/>
<reference evidence="13" key="2">
    <citation type="submission" date="2025-08" db="UniProtKB">
        <authorList>
            <consortium name="Ensembl"/>
        </authorList>
    </citation>
    <scope>IDENTIFICATION</scope>
</reference>
<organism evidence="13 14">
    <name type="scientific">Cynoglossus semilaevis</name>
    <name type="common">Tongue sole</name>
    <dbReference type="NCBI Taxonomy" id="244447"/>
    <lineage>
        <taxon>Eukaryota</taxon>
        <taxon>Metazoa</taxon>
        <taxon>Chordata</taxon>
        <taxon>Craniata</taxon>
        <taxon>Vertebrata</taxon>
        <taxon>Euteleostomi</taxon>
        <taxon>Actinopterygii</taxon>
        <taxon>Neopterygii</taxon>
        <taxon>Teleostei</taxon>
        <taxon>Neoteleostei</taxon>
        <taxon>Acanthomorphata</taxon>
        <taxon>Carangaria</taxon>
        <taxon>Pleuronectiformes</taxon>
        <taxon>Pleuronectoidei</taxon>
        <taxon>Cynoglossidae</taxon>
        <taxon>Cynoglossinae</taxon>
        <taxon>Cynoglossus</taxon>
    </lineage>
</organism>
<feature type="compositionally biased region" description="Polar residues" evidence="11">
    <location>
        <begin position="66"/>
        <end position="75"/>
    </location>
</feature>
<feature type="region of interest" description="Disordered" evidence="11">
    <location>
        <begin position="2182"/>
        <end position="2367"/>
    </location>
</feature>
<dbReference type="PANTHER" id="PTHR45944">
    <property type="entry name" value="SCHNURRI, ISOFORM F"/>
    <property type="match status" value="1"/>
</dbReference>
<feature type="region of interest" description="Disordered" evidence="11">
    <location>
        <begin position="751"/>
        <end position="788"/>
    </location>
</feature>
<feature type="compositionally biased region" description="Low complexity" evidence="11">
    <location>
        <begin position="2328"/>
        <end position="2337"/>
    </location>
</feature>
<sequence>MEAHESTPPRHKLSNRETVKEKVTLQRKWESEPSASTKRGTFSEPPVRHRESLPCGASVGLAPQQKYATTGNSGKLLSGPSAVGDMGGLHPQDSQGHFAQGFPRGYTYLDQPYPQHPQSEQLLSGAKPQPGLEPHAWPFAGQLPSDDLYPVGHPGHTHPHGAGTGRFPHQKSPSLPSSFGQYSQSVPESLDEGYSKKEQKPKKPGKYICHYCGRACAKPSVLKKHIRSHTGERPYPCVPCGFSFKTKSNLYKHRKSHAHAIKAGLVPFSELAAARAGDTDQVSPVGEAEVHSDGEQSTDTDEEGVDGSTMLTDKDRSIPQISFKADKHTGGFEPAYADSAEELPMGNIKVPILIVPKSGGDPSTGLDRPPFQDMKVSHPHHMLSSQLGRRSHSLEDSPSLKQGLARKPNVKKGQDIDGAVTQSLNFLSPHSKGSTDSGYFSRSESAEQQISPPNTNVKTYEEIMFGRTYYPPNTRPRQSMAVGMAGANPASLANLKQSGAVLDGKMTKDHLCFKGDVGVSGDPKQYPTGPCQSSTGLLEPPSESGHLIRSNSMPTSCPPNLSVPPSIRGSHSFDEMMSSDDVFYPQGLRKSLIRQAAFEQAAEAHVGETEIYGHFPKSLTSSLVMKIGERGPGLPENMAFSSYGTKISMSEQARRKRHIENSEGDEEDCPGLYDSSCSGSVEMTGDFEFKQSSLDGSRGTPTGKGSFSAHSQSDSFDTCASMCSEDISLFPDSEGRKAAGNVISVIQHTNSLSRPNSFEKSESFEQPGHQSLDKGFPSQYSEQSDTEIYEDALSPESALMRTESMEQPLQSDSDLASLSSSSAAPSPGQPYNNPHKLVRQPNIQVPEIRVTEEPDKPEKDAEVPSTKEVDKHHHHHQQQQQQQHGEEFQLPQRSDTLSQMPSEKLPPKKKRLRLTDMEHSSGESSFESTCTSLSRSPSQESNLSHSSSFSMSFDRDEGLKSLSPTKQDEFSTSGGGTKQSEFLTVPGSGHSSHHHQREMRRSSSEQAPCTLPLELPEMRSKSFDYGSLSPSRQGEVYSSVSAKKERRRGYLVRQVSLSVYSEVVTPEQSVEMLVKQEAPDHGAWSGPTGSPHMSSDVSSRTKRAGSSSGLQRHHQQHLQQSMSEDSLQDEPLYCRSPQYRLQPQGSSSESENPAHEISNKDVIQPYLGGSTFLSYQQAAGLFWSQECGQTTRQQPTQGQGQKLQMRSPGTLVGHSPNKKQPLHAIKQTHDQQLHDGKSENVSSQMFSPVLLLQQQQQHNLSLPGVSSTMNLQQLQPGMLVPVRIQTHVPTFGSAMYTSVSQLIVNQGSGGRGVGLAFSGSNMSPMTGATKPSRGKSGSGFNLSLFLGQTDGSALRYPPCNDSESLPQQQLKTGIPLSLTSGTISTTDASGSSVGGGKRMLSPTSSLELFIETKQQKRVKEERMYGQILKEMSAVELSGTERSGKHEKGCGKGRQDQTKSDGSKDDNAATRITIPVRSSAPQPPDVPCAESFTPPLQIVTDRCPSGGRDSPEELEVDDSGPEPCSSPQSMISSDNAEDGDNTKQRAPGQTPVRPDVVDVSQYFQFPSLRTISRVSWCFLKYTKPNSSPAGLHSSVYSSWSINSYNPNPLNLSTKTSLALLRSKQRRNTDLVYTTAVLSPPSSGKLVSSVAWKLKFDQLKPELMPVEFGRKMKGVVSWDHSKEEQEQQKEVPVKQPVNEPTRIKIFEGGYKSNEDYVYVRGRGRGKYICEECGIRCKKPSMLKKHIRTHTDVRPYVCKFCNFAFKTKGNLTKHMKSKAHMKKCLELGVSMSSVEDTEVDEGDMADEGQRLSEKTSRGAVTEHQFSDADDSEGGEEDGEEVEDEDDEEDDYDGDSTPKTRSRSTSPQPFVLPALSITAVASSHPSTYSTPDLKPPLFGFFTTVPSIHITAQAPPTDPTEKEQPRDFQRGLKKAQGTRLLVPPSSSMDEDFPDLSSPSSRLSSPGLDLSGCPSPNSPSSSPSARRYLSPRRDLSPRARHLSPRRDISPKRDLLSAAGYRRDASPRRGHLSLLSPLSRPTSPGGRDYKRDLSPRGRHRGVIRPLSPRRGLHQNLHHQSQQGGARSFRPSHQMGALVKGEFVPAGGGRSTTDMETELSSDCPGDQGRRSNQDSPPHQLLFSHLPLHSQLQVRSPFPMIPIGGIQMVHSVPPSVTAPLSQQGELYTPSRLSLQKSTSEESTTSEAAPPPHFSSFMERVGRPRGGGEWMRESPSPQVSSPVKAEGEVRQEQEEGVQTCTKAIASLCIDSGESTERGARGEGGGEGKDKGEPPPSAPPPESRLHRLGSPSVSMSSPLPPPGIQHFSGLDLRPPHPASPHSSSSSSSPQPPPSPQQTPGSKPAQVESENTRRSKEES</sequence>
<feature type="compositionally biased region" description="Basic and acidic residues" evidence="11">
    <location>
        <begin position="1914"/>
        <end position="1925"/>
    </location>
</feature>
<feature type="region of interest" description="Disordered" evidence="11">
    <location>
        <begin position="1793"/>
        <end position="1866"/>
    </location>
</feature>
<feature type="region of interest" description="Disordered" evidence="11">
    <location>
        <begin position="691"/>
        <end position="711"/>
    </location>
</feature>
<evidence type="ECO:0000256" key="7">
    <source>
        <dbReference type="ARBA" id="ARBA00023015"/>
    </source>
</evidence>
<evidence type="ECO:0000256" key="1">
    <source>
        <dbReference type="ARBA" id="ARBA00004123"/>
    </source>
</evidence>
<feature type="compositionally biased region" description="Polar residues" evidence="11">
    <location>
        <begin position="1524"/>
        <end position="1533"/>
    </location>
</feature>
<dbReference type="OMA" id="EHHGRMS"/>
<feature type="region of interest" description="Disordered" evidence="11">
    <location>
        <begin position="1022"/>
        <end position="1044"/>
    </location>
</feature>
<feature type="region of interest" description="Disordered" evidence="11">
    <location>
        <begin position="802"/>
        <end position="1008"/>
    </location>
</feature>
<feature type="compositionally biased region" description="Low complexity" evidence="11">
    <location>
        <begin position="1851"/>
        <end position="1863"/>
    </location>
</feature>
<dbReference type="GO" id="GO:0008270">
    <property type="term" value="F:zinc ion binding"/>
    <property type="evidence" value="ECO:0007669"/>
    <property type="project" value="UniProtKB-KW"/>
</dbReference>
<feature type="domain" description="C2H2-type" evidence="12">
    <location>
        <begin position="1753"/>
        <end position="1777"/>
    </location>
</feature>
<dbReference type="InterPro" id="IPR013087">
    <property type="entry name" value="Znf_C2H2_type"/>
</dbReference>
<feature type="compositionally biased region" description="Basic and acidic residues" evidence="11">
    <location>
        <begin position="1804"/>
        <end position="1813"/>
    </location>
</feature>
<dbReference type="PROSITE" id="PS00028">
    <property type="entry name" value="ZINC_FINGER_C2H2_1"/>
    <property type="match status" value="3"/>
</dbReference>
<dbReference type="RefSeq" id="XP_008311846.1">
    <property type="nucleotide sequence ID" value="XM_008313624.3"/>
</dbReference>
<dbReference type="PANTHER" id="PTHR45944:SF1">
    <property type="entry name" value="TRANSCRIPTION FACTOR HIVEP2"/>
    <property type="match status" value="1"/>
</dbReference>
<feature type="compositionally biased region" description="Acidic residues" evidence="11">
    <location>
        <begin position="296"/>
        <end position="305"/>
    </location>
</feature>
<evidence type="ECO:0000313" key="14">
    <source>
        <dbReference type="Proteomes" id="UP000265120"/>
    </source>
</evidence>
<feature type="compositionally biased region" description="Low complexity" evidence="11">
    <location>
        <begin position="1949"/>
        <end position="1982"/>
    </location>
</feature>
<feature type="domain" description="C2H2-type" evidence="12">
    <location>
        <begin position="235"/>
        <end position="258"/>
    </location>
</feature>
<feature type="compositionally biased region" description="Acidic residues" evidence="11">
    <location>
        <begin position="1824"/>
        <end position="1850"/>
    </location>
</feature>
<evidence type="ECO:0000256" key="5">
    <source>
        <dbReference type="ARBA" id="ARBA00022771"/>
    </source>
</evidence>
<feature type="compositionally biased region" description="Polar residues" evidence="11">
    <location>
        <begin position="171"/>
        <end position="187"/>
    </location>
</feature>
<feature type="region of interest" description="Disordered" evidence="11">
    <location>
        <begin position="423"/>
        <end position="452"/>
    </location>
</feature>
<keyword evidence="7" id="KW-0805">Transcription regulation</keyword>
<feature type="compositionally biased region" description="Low complexity" evidence="11">
    <location>
        <begin position="2025"/>
        <end position="2039"/>
    </location>
</feature>
<dbReference type="InParanoid" id="A0A3P8V9B1"/>
<name>A0A3P8V9B1_CYNSE</name>
<dbReference type="OrthoDB" id="10042249at2759"/>
<evidence type="ECO:0000256" key="9">
    <source>
        <dbReference type="ARBA" id="ARBA00023242"/>
    </source>
</evidence>
<feature type="region of interest" description="Disordered" evidence="11">
    <location>
        <begin position="359"/>
        <end position="411"/>
    </location>
</feature>
<evidence type="ECO:0000256" key="11">
    <source>
        <dbReference type="SAM" id="MobiDB-lite"/>
    </source>
</evidence>
<dbReference type="FunFam" id="3.30.160.60:FF:000033">
    <property type="entry name" value="Immunodeficiency virus type I enhancer binding protein 1"/>
    <property type="match status" value="2"/>
</dbReference>
<evidence type="ECO:0000256" key="2">
    <source>
        <dbReference type="ARBA" id="ARBA00022553"/>
    </source>
</evidence>
<feature type="compositionally biased region" description="Basic and acidic residues" evidence="11">
    <location>
        <begin position="1998"/>
        <end position="2020"/>
    </location>
</feature>
<keyword evidence="9" id="KW-0539">Nucleus</keyword>
<dbReference type="GeneID" id="103381329"/>